<dbReference type="InterPro" id="IPR003593">
    <property type="entry name" value="AAA+_ATPase"/>
</dbReference>
<dbReference type="Pfam" id="PF03781">
    <property type="entry name" value="FGE-sulfatase"/>
    <property type="match status" value="1"/>
</dbReference>
<dbReference type="SUPFAM" id="SSF56436">
    <property type="entry name" value="C-type lectin-like"/>
    <property type="match status" value="1"/>
</dbReference>
<dbReference type="AlphaFoldDB" id="A0A8H6AWE1"/>
<dbReference type="SMART" id="SM00382">
    <property type="entry name" value="AAA"/>
    <property type="match status" value="1"/>
</dbReference>
<keyword evidence="2" id="KW-0418">Kinase</keyword>
<keyword evidence="3" id="KW-1185">Reference proteome</keyword>
<organism evidence="2 3">
    <name type="scientific">Botrytis fragariae</name>
    <dbReference type="NCBI Taxonomy" id="1964551"/>
    <lineage>
        <taxon>Eukaryota</taxon>
        <taxon>Fungi</taxon>
        <taxon>Dikarya</taxon>
        <taxon>Ascomycota</taxon>
        <taxon>Pezizomycotina</taxon>
        <taxon>Leotiomycetes</taxon>
        <taxon>Helotiales</taxon>
        <taxon>Sclerotiniaceae</taxon>
        <taxon>Botrytis</taxon>
    </lineage>
</organism>
<dbReference type="RefSeq" id="XP_037193690.1">
    <property type="nucleotide sequence ID" value="XM_037335156.1"/>
</dbReference>
<dbReference type="Gene3D" id="3.90.1580.10">
    <property type="entry name" value="paralog of FGE (formylglycine-generating enzyme)"/>
    <property type="match status" value="1"/>
</dbReference>
<proteinExistence type="predicted"/>
<gene>
    <name evidence="2" type="ORF">Bfra_004760</name>
</gene>
<dbReference type="InterPro" id="IPR042095">
    <property type="entry name" value="SUMF_sf"/>
</dbReference>
<dbReference type="GO" id="GO:0120147">
    <property type="term" value="F:formylglycine-generating oxidase activity"/>
    <property type="evidence" value="ECO:0007669"/>
    <property type="project" value="TreeGrafter"/>
</dbReference>
<name>A0A8H6AWE1_9HELO</name>
<sequence length="703" mass="78247">MGNLEEHIATASTFGSLPLLISPSGDTIPLSTGYIPLLTNHTLEDDSRKELRKEDKNVEKDSPIYFSALELVRDNQFLLLAGLSGSGKTTFAKHLAFRLATATTKSIGGGFIVRNGPADVRNESWEFEGIDMIPCYFLISSISQFSILLLETLPQVIESCKDSSRPLCLLIILDSIESLGDEGPSLLRSMVHLIQYHAQLSIKLLILGESSVVKNWILCSEITRHEILPLSQVKRRMFLRNITGTNIEYKDIDIGIGDAASLPAYFSLALETAHRGEKAEELLDEWLHVVLSENYNDRRITREALEHSTREAEQGIKTPFSCILTIRNPAAFSKVLQHLLAARQLVEEDTQVAIDLFNQNPFLAEPIIRSWLVRLRDIGSPEVLEFLEGLMTGSGVNAQLGALLVSDFISSSSPLQKQVSNHILAIIKEGTLPITLRLKAGRMLSLLGDPRDLTSLTTVPSSTFTIGSSNHPNSSPPHSVTVSSYRIGVFPVVNREYAIFIQETGRKWNSADGLSPFTGNFPATDLTWYDARTYCSWLTTRWRASGKIALHEEVRLPTELEWEIAARGSQISGSETESLYPWGTEWNASYVNYKDSPLNERCTVGLFPKNVSPSGCFDMVGNVWEWCSTLWGENVSTSSFSYPCRGEDGRENVDAGAQSRRLIRGGCFSSSRKEVSCTYRGSLEPMEWRRENGFRIVVANLQK</sequence>
<evidence type="ECO:0000313" key="2">
    <source>
        <dbReference type="EMBL" id="KAF5874744.1"/>
    </source>
</evidence>
<dbReference type="GO" id="GO:0016301">
    <property type="term" value="F:kinase activity"/>
    <property type="evidence" value="ECO:0007669"/>
    <property type="project" value="UniProtKB-KW"/>
</dbReference>
<reference evidence="2 3" key="1">
    <citation type="journal article" date="2020" name="Phytopathology">
        <title>A high-quality genome resource of Botrytis fragariae, a new and rapidly spreading fungal pathogen causing strawberry gray mold in the U.S.A.</title>
        <authorList>
            <person name="Wu Y."/>
            <person name="Saski C.A."/>
            <person name="Schnabel G."/>
            <person name="Xiao S."/>
            <person name="Hu M."/>
        </authorList>
    </citation>
    <scope>NUCLEOTIDE SEQUENCE [LARGE SCALE GENOMIC DNA]</scope>
    <source>
        <strain evidence="2 3">BVB16</strain>
    </source>
</reference>
<dbReference type="OrthoDB" id="659at2759"/>
<dbReference type="InterPro" id="IPR005532">
    <property type="entry name" value="SUMF_dom"/>
</dbReference>
<keyword evidence="2" id="KW-0808">Transferase</keyword>
<dbReference type="PANTHER" id="PTHR23150">
    <property type="entry name" value="SULFATASE MODIFYING FACTOR 1, 2"/>
    <property type="match status" value="1"/>
</dbReference>
<dbReference type="GeneID" id="59258848"/>
<dbReference type="InterPro" id="IPR027417">
    <property type="entry name" value="P-loop_NTPase"/>
</dbReference>
<feature type="domain" description="AAA+ ATPase" evidence="1">
    <location>
        <begin position="74"/>
        <end position="253"/>
    </location>
</feature>
<dbReference type="SUPFAM" id="SSF52540">
    <property type="entry name" value="P-loop containing nucleoside triphosphate hydrolases"/>
    <property type="match status" value="1"/>
</dbReference>
<accession>A0A8H6AWE1</accession>
<protein>
    <submittedName>
        <fullName evidence="2">Putative serine threonine protein kinase protein</fullName>
    </submittedName>
</protein>
<evidence type="ECO:0000259" key="1">
    <source>
        <dbReference type="SMART" id="SM00382"/>
    </source>
</evidence>
<comment type="caution">
    <text evidence="2">The sequence shown here is derived from an EMBL/GenBank/DDBJ whole genome shotgun (WGS) entry which is preliminary data.</text>
</comment>
<dbReference type="PANTHER" id="PTHR23150:SF19">
    <property type="entry name" value="FORMYLGLYCINE-GENERATING ENZYME"/>
    <property type="match status" value="1"/>
</dbReference>
<dbReference type="InterPro" id="IPR051043">
    <property type="entry name" value="Sulfatase_Mod_Factor_Kinase"/>
</dbReference>
<dbReference type="EMBL" id="JABFCT010000007">
    <property type="protein sequence ID" value="KAF5874744.1"/>
    <property type="molecule type" value="Genomic_DNA"/>
</dbReference>
<dbReference type="Proteomes" id="UP000531561">
    <property type="component" value="Unassembled WGS sequence"/>
</dbReference>
<dbReference type="InterPro" id="IPR016187">
    <property type="entry name" value="CTDL_fold"/>
</dbReference>
<evidence type="ECO:0000313" key="3">
    <source>
        <dbReference type="Proteomes" id="UP000531561"/>
    </source>
</evidence>